<dbReference type="InterPro" id="IPR036249">
    <property type="entry name" value="Thioredoxin-like_sf"/>
</dbReference>
<dbReference type="SUPFAM" id="SSF52833">
    <property type="entry name" value="Thioredoxin-like"/>
    <property type="match status" value="1"/>
</dbReference>
<gene>
    <name evidence="2" type="ORF">SAMN02745172_00602</name>
</gene>
<name>A0A1M7Z8B2_9HYPH</name>
<dbReference type="STRING" id="1123029.SAMN02745172_00602"/>
<organism evidence="2 3">
    <name type="scientific">Pseudoxanthobacter soli DSM 19599</name>
    <dbReference type="NCBI Taxonomy" id="1123029"/>
    <lineage>
        <taxon>Bacteria</taxon>
        <taxon>Pseudomonadati</taxon>
        <taxon>Pseudomonadota</taxon>
        <taxon>Alphaproteobacteria</taxon>
        <taxon>Hyphomicrobiales</taxon>
        <taxon>Segnochrobactraceae</taxon>
        <taxon>Pseudoxanthobacter</taxon>
    </lineage>
</organism>
<evidence type="ECO:0000313" key="3">
    <source>
        <dbReference type="Proteomes" id="UP000186406"/>
    </source>
</evidence>
<dbReference type="Proteomes" id="UP000186406">
    <property type="component" value="Unassembled WGS sequence"/>
</dbReference>
<evidence type="ECO:0000313" key="2">
    <source>
        <dbReference type="EMBL" id="SHO61125.1"/>
    </source>
</evidence>
<dbReference type="RefSeq" id="WP_073625667.1">
    <property type="nucleotide sequence ID" value="NZ_FRXO01000001.1"/>
</dbReference>
<dbReference type="Gene3D" id="3.40.30.10">
    <property type="entry name" value="Glutaredoxin"/>
    <property type="match status" value="1"/>
</dbReference>
<dbReference type="PANTHER" id="PTHR13887:SF41">
    <property type="entry name" value="THIOREDOXIN SUPERFAMILY PROTEIN"/>
    <property type="match status" value="1"/>
</dbReference>
<dbReference type="InterPro" id="IPR001853">
    <property type="entry name" value="DSBA-like_thioredoxin_dom"/>
</dbReference>
<sequence length="222" mass="24339">MNPLEPMIIDVVSDVVCPWCFLGERRLHRALEMLPDLAIEVRWRPYQLDPGVPKEGVDRQDYMAAKFKDPVHLEEIHARLNALGADEEIAFAFDAIARQPNSLDAHRLIRWAGMEGAQDAVVDRLFTLFFSEGADIGDHAVLVEAAKDAGMDGTVVARLLEGPSDVDAVRSEIETAQRIGVTGVPCFILDGKYAVMGAQEAESLAEAIRQAAEQRGDTEAAD</sequence>
<accession>A0A1M7Z8B2</accession>
<proteinExistence type="predicted"/>
<dbReference type="CDD" id="cd03024">
    <property type="entry name" value="DsbA_FrnE"/>
    <property type="match status" value="1"/>
</dbReference>
<dbReference type="AlphaFoldDB" id="A0A1M7Z8B2"/>
<dbReference type="GO" id="GO:0016491">
    <property type="term" value="F:oxidoreductase activity"/>
    <property type="evidence" value="ECO:0007669"/>
    <property type="project" value="InterPro"/>
</dbReference>
<dbReference type="OrthoDB" id="9799122at2"/>
<feature type="domain" description="DSBA-like thioredoxin" evidence="1">
    <location>
        <begin position="9"/>
        <end position="208"/>
    </location>
</feature>
<protein>
    <submittedName>
        <fullName evidence="2">Predicted dithiol-disulfide isomerase, DsbA family</fullName>
    </submittedName>
</protein>
<dbReference type="Pfam" id="PF01323">
    <property type="entry name" value="DSBA"/>
    <property type="match status" value="1"/>
</dbReference>
<evidence type="ECO:0000259" key="1">
    <source>
        <dbReference type="Pfam" id="PF01323"/>
    </source>
</evidence>
<reference evidence="2 3" key="1">
    <citation type="submission" date="2016-12" db="EMBL/GenBank/DDBJ databases">
        <authorList>
            <person name="Song W.-J."/>
            <person name="Kurnit D.M."/>
        </authorList>
    </citation>
    <scope>NUCLEOTIDE SEQUENCE [LARGE SCALE GENOMIC DNA]</scope>
    <source>
        <strain evidence="2 3">DSM 19599</strain>
    </source>
</reference>
<keyword evidence="3" id="KW-1185">Reference proteome</keyword>
<dbReference type="EMBL" id="FRXO01000001">
    <property type="protein sequence ID" value="SHO61125.1"/>
    <property type="molecule type" value="Genomic_DNA"/>
</dbReference>
<keyword evidence="2" id="KW-0413">Isomerase</keyword>
<dbReference type="PANTHER" id="PTHR13887">
    <property type="entry name" value="GLUTATHIONE S-TRANSFERASE KAPPA"/>
    <property type="match status" value="1"/>
</dbReference>
<dbReference type="GO" id="GO:0016853">
    <property type="term" value="F:isomerase activity"/>
    <property type="evidence" value="ECO:0007669"/>
    <property type="project" value="UniProtKB-KW"/>
</dbReference>